<dbReference type="EMBL" id="AMZH03003896">
    <property type="protein sequence ID" value="RRT70816.1"/>
    <property type="molecule type" value="Genomic_DNA"/>
</dbReference>
<dbReference type="AlphaFoldDB" id="A0A444ER26"/>
<dbReference type="UniPathway" id="UPA00988"/>
<dbReference type="InterPro" id="IPR006849">
    <property type="entry name" value="Elp1"/>
</dbReference>
<evidence type="ECO:0000313" key="2">
    <source>
        <dbReference type="Proteomes" id="UP000287651"/>
    </source>
</evidence>
<name>A0A444ER26_ENSVE</name>
<gene>
    <name evidence="1" type="ORF">B296_00036160</name>
</gene>
<dbReference type="GO" id="GO:0005829">
    <property type="term" value="C:cytosol"/>
    <property type="evidence" value="ECO:0007669"/>
    <property type="project" value="TreeGrafter"/>
</dbReference>
<dbReference type="PANTHER" id="PTHR12747">
    <property type="entry name" value="ELONGATOR COMPLEX PROTEIN 1"/>
    <property type="match status" value="1"/>
</dbReference>
<reference evidence="1 2" key="1">
    <citation type="journal article" date="2014" name="Agronomy (Basel)">
        <title>A Draft Genome Sequence for Ensete ventricosum, the Drought-Tolerant Tree Against Hunger.</title>
        <authorList>
            <person name="Harrison J."/>
            <person name="Moore K.A."/>
            <person name="Paszkiewicz K."/>
            <person name="Jones T."/>
            <person name="Grant M."/>
            <person name="Ambacheew D."/>
            <person name="Muzemil S."/>
            <person name="Studholme D.J."/>
        </authorList>
    </citation>
    <scope>NUCLEOTIDE SEQUENCE [LARGE SCALE GENOMIC DNA]</scope>
</reference>
<dbReference type="PANTHER" id="PTHR12747:SF0">
    <property type="entry name" value="ELONGATOR COMPLEX PROTEIN 1"/>
    <property type="match status" value="1"/>
</dbReference>
<proteinExistence type="predicted"/>
<dbReference type="GO" id="GO:0000049">
    <property type="term" value="F:tRNA binding"/>
    <property type="evidence" value="ECO:0007669"/>
    <property type="project" value="TreeGrafter"/>
</dbReference>
<evidence type="ECO:0000313" key="1">
    <source>
        <dbReference type="EMBL" id="RRT70816.1"/>
    </source>
</evidence>
<comment type="caution">
    <text evidence="1">The sequence shown here is derived from an EMBL/GenBank/DDBJ whole genome shotgun (WGS) entry which is preliminary data.</text>
</comment>
<dbReference type="GO" id="GO:0002926">
    <property type="term" value="P:tRNA wobble base 5-methoxycarbonylmethyl-2-thiouridinylation"/>
    <property type="evidence" value="ECO:0007669"/>
    <property type="project" value="TreeGrafter"/>
</dbReference>
<organism evidence="1 2">
    <name type="scientific">Ensete ventricosum</name>
    <name type="common">Abyssinian banana</name>
    <name type="synonym">Musa ensete</name>
    <dbReference type="NCBI Taxonomy" id="4639"/>
    <lineage>
        <taxon>Eukaryota</taxon>
        <taxon>Viridiplantae</taxon>
        <taxon>Streptophyta</taxon>
        <taxon>Embryophyta</taxon>
        <taxon>Tracheophyta</taxon>
        <taxon>Spermatophyta</taxon>
        <taxon>Magnoliopsida</taxon>
        <taxon>Liliopsida</taxon>
        <taxon>Zingiberales</taxon>
        <taxon>Musaceae</taxon>
        <taxon>Ensete</taxon>
    </lineage>
</organism>
<accession>A0A444ER26</accession>
<dbReference type="Proteomes" id="UP000287651">
    <property type="component" value="Unassembled WGS sequence"/>
</dbReference>
<protein>
    <submittedName>
        <fullName evidence="1">Uncharacterized protein</fullName>
    </submittedName>
</protein>
<dbReference type="GO" id="GO:0033588">
    <property type="term" value="C:elongator holoenzyme complex"/>
    <property type="evidence" value="ECO:0007669"/>
    <property type="project" value="InterPro"/>
</dbReference>
<sequence>MSSYSPGEELALVEYLKGMVLTESSQRELKSLVVTLIMLGLEEMACKLQSAADAYQISQQAAVRLAEDTVTNDVLDENAHTLENYMKRLKAPYVEALPRLSKALFPPLQVRHWKWKLQIY</sequence>